<feature type="compositionally biased region" description="Basic residues" evidence="1">
    <location>
        <begin position="602"/>
        <end position="611"/>
    </location>
</feature>
<sequence length="627" mass="68738">MTGTQTVTTVSGEKQTVATISAEKHANSSKRGAMNKTKPDKRNKAPRKAGCCAFIHAFLRLFTRKKRGQEKPAMIHTSLEEALPVLTHLGESALHHTVKEEHGPDVEHLMKEHEVKEHLLEEQEVEQHLMEEQKVKDHMMEKQKVEGHVMKEQKVKEPLMEEQEVKETLMEEQEVKEHLIEEQEIKEHLMEEAVLEEAVKEQPVGDKSMAAQPAVEEPDHSDSDFDDDVADDSGSKQSYWEECPRLAWQGKASLGKAENNSMMATAPPSAAPSTTHELLPWPQGAARTFHSSAVDPPTTLVMGTNKHETDHLLTQATDRVVFFHMDDLPSAHVYLQLEPKAVKTWAQEVDEAEEKGLDVFAPQTSCLPYSLILHCETGASEENEAAAAAATEIKMSATQKRRARRRALAEALKASAESEAAAKPEETRVSSENKAAAAAATEIKLSASQKRRTRRRALAEALKASAESEAAAKPEETRVSSENKAAAAAATEIKLSASQKRRTRRRALAEALKASAEGGAAAKPEETRAAAENEASAARMKSVARPPRAEKTSCADCTKRSRTPDRTPIWASPSARASENDRGPLVTEATANPATHGGTSTTRRRRARRKALASCTKSEARLVASTH</sequence>
<protein>
    <submittedName>
        <fullName evidence="2">Uncharacterized protein</fullName>
    </submittedName>
</protein>
<reference evidence="2 3" key="1">
    <citation type="submission" date="2023-03" db="EMBL/GenBank/DDBJ databases">
        <title>High-quality genome of Scylla paramamosain provides insights in environmental adaptation.</title>
        <authorList>
            <person name="Zhang L."/>
        </authorList>
    </citation>
    <scope>NUCLEOTIDE SEQUENCE [LARGE SCALE GENOMIC DNA]</scope>
    <source>
        <strain evidence="2">LZ_2023a</strain>
        <tissue evidence="2">Muscle</tissue>
    </source>
</reference>
<dbReference type="AlphaFoldDB" id="A0AAW0SEB3"/>
<feature type="region of interest" description="Disordered" evidence="1">
    <location>
        <begin position="199"/>
        <end position="241"/>
    </location>
</feature>
<gene>
    <name evidence="2" type="ORF">O3P69_007786</name>
</gene>
<feature type="region of interest" description="Disordered" evidence="1">
    <location>
        <begin position="446"/>
        <end position="627"/>
    </location>
</feature>
<feature type="compositionally biased region" description="Low complexity" evidence="1">
    <location>
        <begin position="459"/>
        <end position="469"/>
    </location>
</feature>
<feature type="compositionally biased region" description="Polar residues" evidence="1">
    <location>
        <begin position="589"/>
        <end position="601"/>
    </location>
</feature>
<dbReference type="EMBL" id="JARAKH010001169">
    <property type="protein sequence ID" value="KAK8373418.1"/>
    <property type="molecule type" value="Genomic_DNA"/>
</dbReference>
<feature type="compositionally biased region" description="Low complexity" evidence="1">
    <location>
        <begin position="509"/>
        <end position="522"/>
    </location>
</feature>
<feature type="region of interest" description="Disordered" evidence="1">
    <location>
        <begin position="413"/>
        <end position="434"/>
    </location>
</feature>
<evidence type="ECO:0000313" key="2">
    <source>
        <dbReference type="EMBL" id="KAK8373418.1"/>
    </source>
</evidence>
<evidence type="ECO:0000256" key="1">
    <source>
        <dbReference type="SAM" id="MobiDB-lite"/>
    </source>
</evidence>
<evidence type="ECO:0000313" key="3">
    <source>
        <dbReference type="Proteomes" id="UP001487740"/>
    </source>
</evidence>
<dbReference type="Proteomes" id="UP001487740">
    <property type="component" value="Unassembled WGS sequence"/>
</dbReference>
<feature type="compositionally biased region" description="Basic and acidic residues" evidence="1">
    <location>
        <begin position="470"/>
        <end position="481"/>
    </location>
</feature>
<feature type="compositionally biased region" description="Polar residues" evidence="1">
    <location>
        <begin position="1"/>
        <end position="19"/>
    </location>
</feature>
<feature type="compositionally biased region" description="Basic and acidic residues" evidence="1">
    <location>
        <begin position="420"/>
        <end position="431"/>
    </location>
</feature>
<keyword evidence="3" id="KW-1185">Reference proteome</keyword>
<feature type="compositionally biased region" description="Basic and acidic residues" evidence="1">
    <location>
        <begin position="547"/>
        <end position="565"/>
    </location>
</feature>
<name>A0AAW0SEB3_SCYPA</name>
<comment type="caution">
    <text evidence="2">The sequence shown here is derived from an EMBL/GenBank/DDBJ whole genome shotgun (WGS) entry which is preliminary data.</text>
</comment>
<feature type="region of interest" description="Disordered" evidence="1">
    <location>
        <begin position="1"/>
        <end position="46"/>
    </location>
</feature>
<accession>A0AAW0SEB3</accession>
<organism evidence="2 3">
    <name type="scientific">Scylla paramamosain</name>
    <name type="common">Mud crab</name>
    <dbReference type="NCBI Taxonomy" id="85552"/>
    <lineage>
        <taxon>Eukaryota</taxon>
        <taxon>Metazoa</taxon>
        <taxon>Ecdysozoa</taxon>
        <taxon>Arthropoda</taxon>
        <taxon>Crustacea</taxon>
        <taxon>Multicrustacea</taxon>
        <taxon>Malacostraca</taxon>
        <taxon>Eumalacostraca</taxon>
        <taxon>Eucarida</taxon>
        <taxon>Decapoda</taxon>
        <taxon>Pleocyemata</taxon>
        <taxon>Brachyura</taxon>
        <taxon>Eubrachyura</taxon>
        <taxon>Portunoidea</taxon>
        <taxon>Portunidae</taxon>
        <taxon>Portuninae</taxon>
        <taxon>Scylla</taxon>
    </lineage>
</organism>
<proteinExistence type="predicted"/>